<proteinExistence type="predicted"/>
<keyword evidence="2" id="KW-1185">Reference proteome</keyword>
<comment type="caution">
    <text evidence="1">The sequence shown here is derived from an EMBL/GenBank/DDBJ whole genome shotgun (WGS) entry which is preliminary data.</text>
</comment>
<protein>
    <submittedName>
        <fullName evidence="1">Uncharacterized protein</fullName>
    </submittedName>
</protein>
<accession>A0AAV7UHC4</accession>
<sequence>MADRSLRLLPLDDSSRLLPRSLLYLSQDLTGSVWEEERNIVRCSLRRSLLLPLSSLLSAPPASLPVSLLPHPVPGEATLLMKRGGFSVRLPGVSGRLPGFLPVPIPAAFRSSTRQRLRWLSRRLLSLQAPVSPSSYSRCRSPEGKEAVF</sequence>
<dbReference type="Proteomes" id="UP001066276">
    <property type="component" value="Chromosome 3_1"/>
</dbReference>
<evidence type="ECO:0000313" key="2">
    <source>
        <dbReference type="Proteomes" id="UP001066276"/>
    </source>
</evidence>
<name>A0AAV7UHC4_PLEWA</name>
<organism evidence="1 2">
    <name type="scientific">Pleurodeles waltl</name>
    <name type="common">Iberian ribbed newt</name>
    <dbReference type="NCBI Taxonomy" id="8319"/>
    <lineage>
        <taxon>Eukaryota</taxon>
        <taxon>Metazoa</taxon>
        <taxon>Chordata</taxon>
        <taxon>Craniata</taxon>
        <taxon>Vertebrata</taxon>
        <taxon>Euteleostomi</taxon>
        <taxon>Amphibia</taxon>
        <taxon>Batrachia</taxon>
        <taxon>Caudata</taxon>
        <taxon>Salamandroidea</taxon>
        <taxon>Salamandridae</taxon>
        <taxon>Pleurodelinae</taxon>
        <taxon>Pleurodeles</taxon>
    </lineage>
</organism>
<reference evidence="1" key="1">
    <citation type="journal article" date="2022" name="bioRxiv">
        <title>Sequencing and chromosome-scale assembly of the giantPleurodeles waltlgenome.</title>
        <authorList>
            <person name="Brown T."/>
            <person name="Elewa A."/>
            <person name="Iarovenko S."/>
            <person name="Subramanian E."/>
            <person name="Araus A.J."/>
            <person name="Petzold A."/>
            <person name="Susuki M."/>
            <person name="Suzuki K.-i.T."/>
            <person name="Hayashi T."/>
            <person name="Toyoda A."/>
            <person name="Oliveira C."/>
            <person name="Osipova E."/>
            <person name="Leigh N.D."/>
            <person name="Simon A."/>
            <person name="Yun M.H."/>
        </authorList>
    </citation>
    <scope>NUCLEOTIDE SEQUENCE</scope>
    <source>
        <strain evidence="1">20211129_DDA</strain>
        <tissue evidence="1">Liver</tissue>
    </source>
</reference>
<dbReference type="EMBL" id="JANPWB010000005">
    <property type="protein sequence ID" value="KAJ1188420.1"/>
    <property type="molecule type" value="Genomic_DNA"/>
</dbReference>
<evidence type="ECO:0000313" key="1">
    <source>
        <dbReference type="EMBL" id="KAJ1188420.1"/>
    </source>
</evidence>
<gene>
    <name evidence="1" type="ORF">NDU88_005181</name>
</gene>
<dbReference type="AlphaFoldDB" id="A0AAV7UHC4"/>